<protein>
    <recommendedName>
        <fullName evidence="2">Chemotaxis phosphatase CheX-like domain-containing protein</fullName>
    </recommendedName>
</protein>
<comment type="caution">
    <text evidence="3">The sequence shown here is derived from an EMBL/GenBank/DDBJ whole genome shotgun (WGS) entry which is preliminary data.</text>
</comment>
<accession>A0A0T5XA34</accession>
<evidence type="ECO:0000259" key="2">
    <source>
        <dbReference type="Pfam" id="PF13690"/>
    </source>
</evidence>
<dbReference type="GO" id="GO:0006935">
    <property type="term" value="P:chemotaxis"/>
    <property type="evidence" value="ECO:0007669"/>
    <property type="project" value="UniProtKB-KW"/>
</dbReference>
<dbReference type="CDD" id="cd17906">
    <property type="entry name" value="CheX"/>
    <property type="match status" value="1"/>
</dbReference>
<name>A0A0T5XA34_9BACT</name>
<dbReference type="Gene3D" id="3.40.1550.10">
    <property type="entry name" value="CheC-like"/>
    <property type="match status" value="1"/>
</dbReference>
<dbReference type="AlphaFoldDB" id="A0A0T5XA34"/>
<sequence>MADTATITKIVNSFAGALIGVCKNLGISAVLDKSEISPETKAPNNRAAALIGFVTSTVNGTIGLLADEQAFSEIVTTMSGGAVNPDFNDPLAMSAFGELTNMISGQAFIKFNEKEISITPPQLLTGEFIVAVPSAEDAVRSFTIPFKLDTGSKLYLVLALNA</sequence>
<dbReference type="RefSeq" id="WP_009200347.1">
    <property type="nucleotide sequence ID" value="NZ_ACJX03000001.1"/>
</dbReference>
<dbReference type="STRING" id="592015.HMPREF1705_04027"/>
<dbReference type="Proteomes" id="UP000005273">
    <property type="component" value="Unassembled WGS sequence"/>
</dbReference>
<evidence type="ECO:0000313" key="4">
    <source>
        <dbReference type="Proteomes" id="UP000005273"/>
    </source>
</evidence>
<organism evidence="3 4">
    <name type="scientific">Acetomicrobium hydrogeniformans ATCC BAA-1850</name>
    <dbReference type="NCBI Taxonomy" id="592015"/>
    <lineage>
        <taxon>Bacteria</taxon>
        <taxon>Thermotogati</taxon>
        <taxon>Synergistota</taxon>
        <taxon>Synergistia</taxon>
        <taxon>Synergistales</taxon>
        <taxon>Acetomicrobiaceae</taxon>
        <taxon>Acetomicrobium</taxon>
    </lineage>
</organism>
<dbReference type="Pfam" id="PF13690">
    <property type="entry name" value="CheX"/>
    <property type="match status" value="1"/>
</dbReference>
<feature type="domain" description="Chemotaxis phosphatase CheX-like" evidence="2">
    <location>
        <begin position="48"/>
        <end position="138"/>
    </location>
</feature>
<dbReference type="OrthoDB" id="5030at2"/>
<dbReference type="InterPro" id="IPR028976">
    <property type="entry name" value="CheC-like_sf"/>
</dbReference>
<dbReference type="EMBL" id="ACJX03000001">
    <property type="protein sequence ID" value="KRT34782.1"/>
    <property type="molecule type" value="Genomic_DNA"/>
</dbReference>
<dbReference type="InterPro" id="IPR028051">
    <property type="entry name" value="CheX-like_dom"/>
</dbReference>
<dbReference type="eggNOG" id="COG1406">
    <property type="taxonomic scope" value="Bacteria"/>
</dbReference>
<reference evidence="4" key="1">
    <citation type="submission" date="2012-09" db="EMBL/GenBank/DDBJ databases">
        <authorList>
            <person name="Weinstock G."/>
            <person name="Sodergren E."/>
            <person name="Clifton S."/>
            <person name="Fulton L."/>
            <person name="Fulton B."/>
            <person name="Courtney L."/>
            <person name="Fronick C."/>
            <person name="Harrison M."/>
            <person name="Strong C."/>
            <person name="Farmer C."/>
            <person name="Delehaunty K."/>
            <person name="Markovic C."/>
            <person name="Hall O."/>
            <person name="Minx P."/>
            <person name="Tomlinson C."/>
            <person name="Mitreva M."/>
            <person name="Nelson J."/>
            <person name="Hou S."/>
            <person name="Wollam A."/>
            <person name="Pepin K.H."/>
            <person name="Johnson M."/>
            <person name="Bhonagiri V."/>
            <person name="Nash W.E."/>
            <person name="Suruliraj S."/>
            <person name="Warren W."/>
            <person name="Chinwalla A."/>
            <person name="Mardis E.R."/>
            <person name="Wilson R.K."/>
        </authorList>
    </citation>
    <scope>NUCLEOTIDE SEQUENCE [LARGE SCALE GENOMIC DNA]</scope>
    <source>
        <strain evidence="4">OS1</strain>
    </source>
</reference>
<gene>
    <name evidence="3" type="ORF">HMPREF1705_04027</name>
</gene>
<keyword evidence="1" id="KW-0145">Chemotaxis</keyword>
<keyword evidence="4" id="KW-1185">Reference proteome</keyword>
<evidence type="ECO:0000256" key="1">
    <source>
        <dbReference type="ARBA" id="ARBA00022500"/>
    </source>
</evidence>
<dbReference type="SUPFAM" id="SSF103039">
    <property type="entry name" value="CheC-like"/>
    <property type="match status" value="1"/>
</dbReference>
<evidence type="ECO:0000313" key="3">
    <source>
        <dbReference type="EMBL" id="KRT34782.1"/>
    </source>
</evidence>
<proteinExistence type="predicted"/>